<evidence type="ECO:0000256" key="4">
    <source>
        <dbReference type="ARBA" id="ARBA00022729"/>
    </source>
</evidence>
<dbReference type="OrthoDB" id="6434091at2759"/>
<evidence type="ECO:0000256" key="2">
    <source>
        <dbReference type="ARBA" id="ARBA00008727"/>
    </source>
</evidence>
<feature type="domain" description="Ig-like" evidence="9">
    <location>
        <begin position="88"/>
        <end position="171"/>
    </location>
</feature>
<comment type="subcellular location">
    <subcellularLocation>
        <location evidence="1">Membrane</location>
        <topology evidence="1">Single-pass type I membrane protein</topology>
    </subcellularLocation>
</comment>
<keyword evidence="5" id="KW-1133">Transmembrane helix</keyword>
<evidence type="ECO:0000313" key="11">
    <source>
        <dbReference type="Proteomes" id="UP001154078"/>
    </source>
</evidence>
<accession>A0A9P0AY30</accession>
<dbReference type="EMBL" id="OV121133">
    <property type="protein sequence ID" value="CAH0550924.1"/>
    <property type="molecule type" value="Genomic_DNA"/>
</dbReference>
<dbReference type="Proteomes" id="UP001154078">
    <property type="component" value="Chromosome 2"/>
</dbReference>
<evidence type="ECO:0000256" key="3">
    <source>
        <dbReference type="ARBA" id="ARBA00022692"/>
    </source>
</evidence>
<gene>
    <name evidence="10" type="ORF">MELIAE_LOCUS3631</name>
</gene>
<evidence type="ECO:0000259" key="9">
    <source>
        <dbReference type="PROSITE" id="PS50835"/>
    </source>
</evidence>
<dbReference type="SUPFAM" id="SSF48726">
    <property type="entry name" value="Immunoglobulin"/>
    <property type="match status" value="1"/>
</dbReference>
<name>A0A9P0AY30_BRAAE</name>
<sequence>MKCWSILLSIFLTGILVEASIFSSSLKKLKEKAKSIYKKNFGKDKTWQYTGTDPTEYPGLNHEYRKIQKAKWEKYYECLIVQNKSLDGKISATPEAILGYEGSSVKLICKICLSPIDQERGNTIVWEWAAEGQKHMEQVDLNDNILISPHDKTLMLYNLQKDQTGQYKCKLGETLTLPYFLTVGEIIEDNFIKIECPKAVLFEVKDKNGNIIEVANNSAGVYSMFQGDPPIEPEVQRRLQYGVKGKLVEITCPGSMNNDAPIQWQIGGLNVIPELIEQESKGRMFVSISDRIHIKKALIHDSKYYR</sequence>
<evidence type="ECO:0000256" key="1">
    <source>
        <dbReference type="ARBA" id="ARBA00004479"/>
    </source>
</evidence>
<organism evidence="10 11">
    <name type="scientific">Brassicogethes aeneus</name>
    <name type="common">Rape pollen beetle</name>
    <name type="synonym">Meligethes aeneus</name>
    <dbReference type="NCBI Taxonomy" id="1431903"/>
    <lineage>
        <taxon>Eukaryota</taxon>
        <taxon>Metazoa</taxon>
        <taxon>Ecdysozoa</taxon>
        <taxon>Arthropoda</taxon>
        <taxon>Hexapoda</taxon>
        <taxon>Insecta</taxon>
        <taxon>Pterygota</taxon>
        <taxon>Neoptera</taxon>
        <taxon>Endopterygota</taxon>
        <taxon>Coleoptera</taxon>
        <taxon>Polyphaga</taxon>
        <taxon>Cucujiformia</taxon>
        <taxon>Nitidulidae</taxon>
        <taxon>Meligethinae</taxon>
        <taxon>Brassicogethes</taxon>
    </lineage>
</organism>
<evidence type="ECO:0000256" key="8">
    <source>
        <dbReference type="SAM" id="SignalP"/>
    </source>
</evidence>
<dbReference type="Gene3D" id="2.60.40.10">
    <property type="entry name" value="Immunoglobulins"/>
    <property type="match status" value="1"/>
</dbReference>
<keyword evidence="4 8" id="KW-0732">Signal</keyword>
<evidence type="ECO:0000256" key="7">
    <source>
        <dbReference type="ARBA" id="ARBA00023180"/>
    </source>
</evidence>
<keyword evidence="11" id="KW-1185">Reference proteome</keyword>
<feature type="signal peptide" evidence="8">
    <location>
        <begin position="1"/>
        <end position="19"/>
    </location>
</feature>
<dbReference type="AlphaFoldDB" id="A0A9P0AY30"/>
<dbReference type="InterPro" id="IPR039311">
    <property type="entry name" value="FAM187A/B"/>
</dbReference>
<dbReference type="PROSITE" id="PS50835">
    <property type="entry name" value="IG_LIKE"/>
    <property type="match status" value="1"/>
</dbReference>
<evidence type="ECO:0000256" key="6">
    <source>
        <dbReference type="ARBA" id="ARBA00023136"/>
    </source>
</evidence>
<dbReference type="PANTHER" id="PTHR32178">
    <property type="entry name" value="FAM187"/>
    <property type="match status" value="1"/>
</dbReference>
<dbReference type="InterPro" id="IPR007110">
    <property type="entry name" value="Ig-like_dom"/>
</dbReference>
<proteinExistence type="inferred from homology"/>
<reference evidence="10" key="1">
    <citation type="submission" date="2021-12" db="EMBL/GenBank/DDBJ databases">
        <authorList>
            <person name="King R."/>
        </authorList>
    </citation>
    <scope>NUCLEOTIDE SEQUENCE</scope>
</reference>
<feature type="chain" id="PRO_5040509361" description="Ig-like domain-containing protein" evidence="8">
    <location>
        <begin position="20"/>
        <end position="306"/>
    </location>
</feature>
<comment type="similarity">
    <text evidence="2">Belongs to the FAM187 family.</text>
</comment>
<keyword evidence="6" id="KW-0472">Membrane</keyword>
<protein>
    <recommendedName>
        <fullName evidence="9">Ig-like domain-containing protein</fullName>
    </recommendedName>
</protein>
<dbReference type="InterPro" id="IPR036179">
    <property type="entry name" value="Ig-like_dom_sf"/>
</dbReference>
<keyword evidence="3" id="KW-0812">Transmembrane</keyword>
<evidence type="ECO:0000313" key="10">
    <source>
        <dbReference type="EMBL" id="CAH0550924.1"/>
    </source>
</evidence>
<dbReference type="PANTHER" id="PTHR32178:SF6">
    <property type="entry name" value="IG-LIKE DOMAIN-CONTAINING PROTEIN"/>
    <property type="match status" value="1"/>
</dbReference>
<dbReference type="GO" id="GO:0016020">
    <property type="term" value="C:membrane"/>
    <property type="evidence" value="ECO:0007669"/>
    <property type="project" value="UniProtKB-SubCell"/>
</dbReference>
<evidence type="ECO:0000256" key="5">
    <source>
        <dbReference type="ARBA" id="ARBA00022989"/>
    </source>
</evidence>
<dbReference type="InterPro" id="IPR013783">
    <property type="entry name" value="Ig-like_fold"/>
</dbReference>
<keyword evidence="7" id="KW-0325">Glycoprotein</keyword>